<dbReference type="GO" id="GO:0004674">
    <property type="term" value="F:protein serine/threonine kinase activity"/>
    <property type="evidence" value="ECO:0007669"/>
    <property type="project" value="UniProtKB-KW"/>
</dbReference>
<dbReference type="AlphaFoldDB" id="A0AAV4H2F4"/>
<sequence>MASTSRYSIDMGRLMSTDTYSWSTYNFLGKGEQASVYIGRHSRHLWPVAVKVFHVDSLSKKQKSADDLSKRQDAILQEIQLMRTLDHPNVVRFIGSEVQPLPSFPILVMELCEGNSLKHILGQAFNYYGLVDSDFLTLLKDVCAGVQYLWSKRVEHRNIKPGNILLSVSEGLTVYKLSGFGSARSLDGNASGTCGAEDYAHPSLFERFVLKPPTAQLPATTKGDLWSLGATWYHAATGRLPFQAHKKRNNRQALFAILSQKASGVISGSQSEPNGPIQWRTDLPESSTLSDGLRDLICPLLAGLMELDDSKMMTYDELFASVARIGTCLMVNVFHYCESESLFLYLPSTSNLAGVQNAVAEKTGIRAEDQLLLFEGRPLAEDISPLLPLKDYPASTLVKGIVLFSVALASTRTPCKTNIPYLDQTVPDADELSDDILLASTCCALGGRMRRYSLDCSAAQKRLLSNMRAYRSYVETQFSVVAACLNTAQALAEESEAHLQTFTCLLQMIKLEAVQAKPTSEPYITALQAGLHSATVVKLVLDTSRGQTTGFQQYLKDVQKGLENIKARASADLSTCDEARCFYKIVYLASYMENVLDRFRRDKATFTRTSARDTKIHDFEKQKLTQQALSLQTLVTNHCRPRLEDIFAYCVPIVKSLTQCLLDAKKVEESTRGVVAHLESIKAQIAGLRDNILGLRYTQLAPLTPALPANTEWRPYWLLGQSWQKYAPVLAGDAVPMDLSKSNNSGAPSASCLPEGATKDDGAAK</sequence>
<feature type="region of interest" description="Disordered" evidence="8">
    <location>
        <begin position="740"/>
        <end position="765"/>
    </location>
</feature>
<dbReference type="Gene3D" id="3.30.200.20">
    <property type="entry name" value="Phosphorylase Kinase, domain 1"/>
    <property type="match status" value="1"/>
</dbReference>
<proteinExistence type="predicted"/>
<protein>
    <submittedName>
        <fullName evidence="11">Serine/threonine-protein kinase TBK1-like</fullName>
    </submittedName>
</protein>
<dbReference type="Gene3D" id="1.10.510.10">
    <property type="entry name" value="Transferase(Phosphotransferase) domain 1"/>
    <property type="match status" value="1"/>
</dbReference>
<keyword evidence="5" id="KW-0547">Nucleotide-binding</keyword>
<dbReference type="Pfam" id="PF18394">
    <property type="entry name" value="TBK1_CCD1"/>
    <property type="match status" value="1"/>
</dbReference>
<evidence type="ECO:0000256" key="3">
    <source>
        <dbReference type="ARBA" id="ARBA00022527"/>
    </source>
</evidence>
<dbReference type="PANTHER" id="PTHR22969">
    <property type="entry name" value="IKB KINASE"/>
    <property type="match status" value="1"/>
</dbReference>
<reference evidence="11 12" key="1">
    <citation type="journal article" date="2021" name="Elife">
        <title>Chloroplast acquisition without the gene transfer in kleptoplastic sea slugs, Plakobranchus ocellatus.</title>
        <authorList>
            <person name="Maeda T."/>
            <person name="Takahashi S."/>
            <person name="Yoshida T."/>
            <person name="Shimamura S."/>
            <person name="Takaki Y."/>
            <person name="Nagai Y."/>
            <person name="Toyoda A."/>
            <person name="Suzuki Y."/>
            <person name="Arimoto A."/>
            <person name="Ishii H."/>
            <person name="Satoh N."/>
            <person name="Nishiyama T."/>
            <person name="Hasebe M."/>
            <person name="Maruyama T."/>
            <person name="Minagawa J."/>
            <person name="Obokata J."/>
            <person name="Shigenobu S."/>
        </authorList>
    </citation>
    <scope>NUCLEOTIDE SEQUENCE [LARGE SCALE GENOMIC DNA]</scope>
</reference>
<evidence type="ECO:0000256" key="4">
    <source>
        <dbReference type="ARBA" id="ARBA00022679"/>
    </source>
</evidence>
<dbReference type="Gene3D" id="1.20.1270.420">
    <property type="match status" value="1"/>
</dbReference>
<evidence type="ECO:0000313" key="12">
    <source>
        <dbReference type="Proteomes" id="UP000762676"/>
    </source>
</evidence>
<dbReference type="PROSITE" id="PS50053">
    <property type="entry name" value="UBIQUITIN_2"/>
    <property type="match status" value="1"/>
</dbReference>
<accession>A0AAV4H2F4</accession>
<dbReference type="InterPro" id="IPR000626">
    <property type="entry name" value="Ubiquitin-like_dom"/>
</dbReference>
<dbReference type="Proteomes" id="UP000762676">
    <property type="component" value="Unassembled WGS sequence"/>
</dbReference>
<dbReference type="PANTHER" id="PTHR22969:SF15">
    <property type="entry name" value="FI05319P"/>
    <property type="match status" value="1"/>
</dbReference>
<feature type="domain" description="Ubiquitin-like" evidence="10">
    <location>
        <begin position="329"/>
        <end position="392"/>
    </location>
</feature>
<dbReference type="Gene3D" id="3.10.20.90">
    <property type="entry name" value="Phosphatidylinositol 3-kinase Catalytic Subunit, Chain A, domain 1"/>
    <property type="match status" value="1"/>
</dbReference>
<dbReference type="PROSITE" id="PS50011">
    <property type="entry name" value="PROTEIN_KINASE_DOM"/>
    <property type="match status" value="1"/>
</dbReference>
<comment type="subcellular location">
    <subcellularLocation>
        <location evidence="1">Cytoplasm</location>
    </subcellularLocation>
</comment>
<keyword evidence="7" id="KW-0067">ATP-binding</keyword>
<evidence type="ECO:0000256" key="1">
    <source>
        <dbReference type="ARBA" id="ARBA00004496"/>
    </source>
</evidence>
<dbReference type="EMBL" id="BMAT01005329">
    <property type="protein sequence ID" value="GFR91203.1"/>
    <property type="molecule type" value="Genomic_DNA"/>
</dbReference>
<dbReference type="Pfam" id="PF00069">
    <property type="entry name" value="Pkinase"/>
    <property type="match status" value="1"/>
</dbReference>
<dbReference type="GO" id="GO:0005737">
    <property type="term" value="C:cytoplasm"/>
    <property type="evidence" value="ECO:0007669"/>
    <property type="project" value="UniProtKB-SubCell"/>
</dbReference>
<evidence type="ECO:0000256" key="5">
    <source>
        <dbReference type="ARBA" id="ARBA00022741"/>
    </source>
</evidence>
<keyword evidence="2" id="KW-0963">Cytoplasm</keyword>
<keyword evidence="12" id="KW-1185">Reference proteome</keyword>
<evidence type="ECO:0000259" key="9">
    <source>
        <dbReference type="PROSITE" id="PS50011"/>
    </source>
</evidence>
<gene>
    <name evidence="11" type="ORF">ElyMa_002586600</name>
</gene>
<evidence type="ECO:0000313" key="11">
    <source>
        <dbReference type="EMBL" id="GFR91203.1"/>
    </source>
</evidence>
<dbReference type="InterPro" id="IPR051180">
    <property type="entry name" value="IKK"/>
</dbReference>
<name>A0AAV4H2F4_9GAST</name>
<keyword evidence="6 11" id="KW-0418">Kinase</keyword>
<dbReference type="InterPro" id="IPR000719">
    <property type="entry name" value="Prot_kinase_dom"/>
</dbReference>
<evidence type="ECO:0000256" key="2">
    <source>
        <dbReference type="ARBA" id="ARBA00022490"/>
    </source>
</evidence>
<evidence type="ECO:0000259" key="10">
    <source>
        <dbReference type="PROSITE" id="PS50053"/>
    </source>
</evidence>
<evidence type="ECO:0000256" key="6">
    <source>
        <dbReference type="ARBA" id="ARBA00022777"/>
    </source>
</evidence>
<dbReference type="GO" id="GO:0005524">
    <property type="term" value="F:ATP binding"/>
    <property type="evidence" value="ECO:0007669"/>
    <property type="project" value="UniProtKB-KW"/>
</dbReference>
<dbReference type="InterPro" id="IPR011009">
    <property type="entry name" value="Kinase-like_dom_sf"/>
</dbReference>
<dbReference type="SUPFAM" id="SSF56112">
    <property type="entry name" value="Protein kinase-like (PK-like)"/>
    <property type="match status" value="1"/>
</dbReference>
<organism evidence="11 12">
    <name type="scientific">Elysia marginata</name>
    <dbReference type="NCBI Taxonomy" id="1093978"/>
    <lineage>
        <taxon>Eukaryota</taxon>
        <taxon>Metazoa</taxon>
        <taxon>Spiralia</taxon>
        <taxon>Lophotrochozoa</taxon>
        <taxon>Mollusca</taxon>
        <taxon>Gastropoda</taxon>
        <taxon>Heterobranchia</taxon>
        <taxon>Euthyneura</taxon>
        <taxon>Panpulmonata</taxon>
        <taxon>Sacoglossa</taxon>
        <taxon>Placobranchoidea</taxon>
        <taxon>Plakobranchidae</taxon>
        <taxon>Elysia</taxon>
    </lineage>
</organism>
<feature type="domain" description="Protein kinase" evidence="9">
    <location>
        <begin position="22"/>
        <end position="325"/>
    </location>
</feature>
<dbReference type="InterPro" id="IPR041309">
    <property type="entry name" value="TBK1_CC1"/>
</dbReference>
<evidence type="ECO:0000256" key="8">
    <source>
        <dbReference type="SAM" id="MobiDB-lite"/>
    </source>
</evidence>
<keyword evidence="4" id="KW-0808">Transferase</keyword>
<evidence type="ECO:0000256" key="7">
    <source>
        <dbReference type="ARBA" id="ARBA00022840"/>
    </source>
</evidence>
<keyword evidence="3" id="KW-0723">Serine/threonine-protein kinase</keyword>
<comment type="caution">
    <text evidence="11">The sequence shown here is derived from an EMBL/GenBank/DDBJ whole genome shotgun (WGS) entry which is preliminary data.</text>
</comment>